<reference evidence="9 10" key="1">
    <citation type="submission" date="2019-02" db="EMBL/GenBank/DDBJ databases">
        <title>Prokaryotic population dynamics and viral predation in marine succession experiment using metagenomics: the confinement effect.</title>
        <authorList>
            <person name="Haro-Moreno J.M."/>
            <person name="Rodriguez-Valera F."/>
            <person name="Lopez-Perez M."/>
        </authorList>
    </citation>
    <scope>NUCLEOTIDE SEQUENCE [LARGE SCALE GENOMIC DNA]</scope>
    <source>
        <strain evidence="9">MED-G159</strain>
    </source>
</reference>
<keyword evidence="3" id="KW-0255">Endonuclease</keyword>
<sequence length="281" mass="32306">MRSMTGFSENSFLEKGIEYKCITKSLNSRFLEIIIKLPHSMKSNEGWIRGLIQKNFSRGKIELEIFYSLPPKESLSISSNLIKEIKRNEKLIKANGLGLENVSYSEILRIKDLIQRDTSVKISKLKSLITKSIQGLKTNRVSDGEATKKDIQRLIKLMKSTILKIKKLEKQNIKQIRAKIKKYQIELEAEDKEINYNEAISAFGKSDINEEVVRFISHLELISRLINNKSTIGKKLDFYSQEMVREANTMSSKAVISEIKKEVVELKGSIEKIKEHAQNIE</sequence>
<dbReference type="Pfam" id="PF03755">
    <property type="entry name" value="YicC-like_N"/>
    <property type="match status" value="1"/>
</dbReference>
<dbReference type="EMBL" id="SHBE01000013">
    <property type="protein sequence ID" value="RZO25620.1"/>
    <property type="molecule type" value="Genomic_DNA"/>
</dbReference>
<organism evidence="9 10">
    <name type="scientific">SAR86 cluster bacterium</name>
    <dbReference type="NCBI Taxonomy" id="2030880"/>
    <lineage>
        <taxon>Bacteria</taxon>
        <taxon>Pseudomonadati</taxon>
        <taxon>Pseudomonadota</taxon>
        <taxon>Gammaproteobacteria</taxon>
        <taxon>SAR86 cluster</taxon>
    </lineage>
</organism>
<comment type="caution">
    <text evidence="9">The sequence shown here is derived from an EMBL/GenBank/DDBJ whole genome shotgun (WGS) entry which is preliminary data.</text>
</comment>
<dbReference type="Pfam" id="PF08340">
    <property type="entry name" value="YicC-like_C"/>
    <property type="match status" value="1"/>
</dbReference>
<comment type="cofactor">
    <cofactor evidence="1">
        <name>a divalent metal cation</name>
        <dbReference type="ChEBI" id="CHEBI:60240"/>
    </cofactor>
</comment>
<evidence type="ECO:0000256" key="4">
    <source>
        <dbReference type="ARBA" id="ARBA00022801"/>
    </source>
</evidence>
<evidence type="ECO:0000313" key="10">
    <source>
        <dbReference type="Proteomes" id="UP000315825"/>
    </source>
</evidence>
<evidence type="ECO:0000256" key="3">
    <source>
        <dbReference type="ARBA" id="ARBA00022759"/>
    </source>
</evidence>
<gene>
    <name evidence="9" type="ORF">EVA92_04760</name>
</gene>
<keyword evidence="4" id="KW-0378">Hydrolase</keyword>
<dbReference type="PANTHER" id="PTHR30636:SF3">
    <property type="entry name" value="UPF0701 PROTEIN YICC"/>
    <property type="match status" value="1"/>
</dbReference>
<dbReference type="AlphaFoldDB" id="A0A520MWL3"/>
<evidence type="ECO:0000256" key="1">
    <source>
        <dbReference type="ARBA" id="ARBA00001968"/>
    </source>
</evidence>
<protein>
    <submittedName>
        <fullName evidence="9">DUF1732 domain-containing protein</fullName>
    </submittedName>
</protein>
<dbReference type="InterPro" id="IPR013551">
    <property type="entry name" value="YicC-like_C"/>
</dbReference>
<evidence type="ECO:0000259" key="7">
    <source>
        <dbReference type="Pfam" id="PF03755"/>
    </source>
</evidence>
<evidence type="ECO:0000259" key="8">
    <source>
        <dbReference type="Pfam" id="PF08340"/>
    </source>
</evidence>
<feature type="domain" description="Endoribonuclease YicC-like C-terminal" evidence="8">
    <location>
        <begin position="166"/>
        <end position="281"/>
    </location>
</feature>
<evidence type="ECO:0000256" key="2">
    <source>
        <dbReference type="ARBA" id="ARBA00022722"/>
    </source>
</evidence>
<feature type="domain" description="Endoribonuclease YicC-like N-terminal" evidence="7">
    <location>
        <begin position="1"/>
        <end position="148"/>
    </location>
</feature>
<evidence type="ECO:0000313" key="9">
    <source>
        <dbReference type="EMBL" id="RZO25620.1"/>
    </source>
</evidence>
<keyword evidence="2" id="KW-0540">Nuclease</keyword>
<dbReference type="Proteomes" id="UP000315825">
    <property type="component" value="Unassembled WGS sequence"/>
</dbReference>
<evidence type="ECO:0000256" key="5">
    <source>
        <dbReference type="ARBA" id="ARBA00035648"/>
    </source>
</evidence>
<accession>A0A520MWL3</accession>
<evidence type="ECO:0000256" key="6">
    <source>
        <dbReference type="SAM" id="Coils"/>
    </source>
</evidence>
<dbReference type="GO" id="GO:0004521">
    <property type="term" value="F:RNA endonuclease activity"/>
    <property type="evidence" value="ECO:0007669"/>
    <property type="project" value="InterPro"/>
</dbReference>
<dbReference type="PANTHER" id="PTHR30636">
    <property type="entry name" value="UPF0701 PROTEIN YICC"/>
    <property type="match status" value="1"/>
</dbReference>
<feature type="coiled-coil region" evidence="6">
    <location>
        <begin position="151"/>
        <end position="193"/>
    </location>
</feature>
<dbReference type="InterPro" id="IPR005229">
    <property type="entry name" value="YicC/YloC-like"/>
</dbReference>
<dbReference type="GO" id="GO:0016787">
    <property type="term" value="F:hydrolase activity"/>
    <property type="evidence" value="ECO:0007669"/>
    <property type="project" value="UniProtKB-KW"/>
</dbReference>
<proteinExistence type="inferred from homology"/>
<keyword evidence="6" id="KW-0175">Coiled coil</keyword>
<comment type="similarity">
    <text evidence="5">Belongs to the YicC/YloC family.</text>
</comment>
<name>A0A520MWL3_9GAMM</name>
<dbReference type="InterPro" id="IPR013527">
    <property type="entry name" value="YicC-like_N"/>
</dbReference>